<keyword evidence="1" id="KW-0812">Transmembrane</keyword>
<dbReference type="EMBL" id="GFTR01000866">
    <property type="protein sequence ID" value="JAW15560.1"/>
    <property type="molecule type" value="Transcribed_RNA"/>
</dbReference>
<name>A0A224Y366_9HEMI</name>
<evidence type="ECO:0000313" key="3">
    <source>
        <dbReference type="EMBL" id="JAW15560.1"/>
    </source>
</evidence>
<sequence length="80" mass="8937">MLSLFIALFSAMLRSVADSASSCFTPTVFGKPSLSRPLMSTLALLLFIVTLTSLINLFGMWKFRKALIKFSLMTLSKTRR</sequence>
<keyword evidence="1" id="KW-1133">Transmembrane helix</keyword>
<organism evidence="3">
    <name type="scientific">Panstrongylus lignarius</name>
    <dbReference type="NCBI Taxonomy" id="156445"/>
    <lineage>
        <taxon>Eukaryota</taxon>
        <taxon>Metazoa</taxon>
        <taxon>Ecdysozoa</taxon>
        <taxon>Arthropoda</taxon>
        <taxon>Hexapoda</taxon>
        <taxon>Insecta</taxon>
        <taxon>Pterygota</taxon>
        <taxon>Neoptera</taxon>
        <taxon>Paraneoptera</taxon>
        <taxon>Hemiptera</taxon>
        <taxon>Heteroptera</taxon>
        <taxon>Panheteroptera</taxon>
        <taxon>Cimicomorpha</taxon>
        <taxon>Reduviidae</taxon>
        <taxon>Triatominae</taxon>
        <taxon>Panstrongylus</taxon>
    </lineage>
</organism>
<feature type="signal peptide" evidence="2">
    <location>
        <begin position="1"/>
        <end position="19"/>
    </location>
</feature>
<proteinExistence type="predicted"/>
<dbReference type="AlphaFoldDB" id="A0A224Y366"/>
<evidence type="ECO:0000256" key="1">
    <source>
        <dbReference type="SAM" id="Phobius"/>
    </source>
</evidence>
<feature type="chain" id="PRO_5012443201" description="Secreted protein" evidence="2">
    <location>
        <begin position="20"/>
        <end position="80"/>
    </location>
</feature>
<evidence type="ECO:0000256" key="2">
    <source>
        <dbReference type="SAM" id="SignalP"/>
    </source>
</evidence>
<keyword evidence="2" id="KW-0732">Signal</keyword>
<accession>A0A224Y366</accession>
<protein>
    <recommendedName>
        <fullName evidence="4">Secreted protein</fullName>
    </recommendedName>
</protein>
<keyword evidence="1" id="KW-0472">Membrane</keyword>
<feature type="transmembrane region" description="Helical" evidence="1">
    <location>
        <begin position="43"/>
        <end position="63"/>
    </location>
</feature>
<evidence type="ECO:0008006" key="4">
    <source>
        <dbReference type="Google" id="ProtNLM"/>
    </source>
</evidence>
<reference evidence="3" key="1">
    <citation type="journal article" date="2018" name="PLoS Negl. Trop. Dis.">
        <title>An insight into the salivary gland and fat body transcriptome of Panstrongylus lignarius (Hemiptera: Heteroptera), the main vector of Chagas disease in Peru.</title>
        <authorList>
            <person name="Nevoa J.C."/>
            <person name="Mendes M.T."/>
            <person name="da Silva M.V."/>
            <person name="Soares S.C."/>
            <person name="Oliveira C.J.F."/>
            <person name="Ribeiro J.M.C."/>
        </authorList>
    </citation>
    <scope>NUCLEOTIDE SEQUENCE</scope>
</reference>